<organism evidence="1 2">
    <name type="scientific">Musicola paradisiaca (strain Ech703)</name>
    <name type="common">Dickeya paradisiaca</name>
    <name type="synonym">Dickeya dadantii</name>
    <dbReference type="NCBI Taxonomy" id="579405"/>
    <lineage>
        <taxon>Bacteria</taxon>
        <taxon>Pseudomonadati</taxon>
        <taxon>Pseudomonadota</taxon>
        <taxon>Gammaproteobacteria</taxon>
        <taxon>Enterobacterales</taxon>
        <taxon>Pectobacteriaceae</taxon>
        <taxon>Musicola</taxon>
    </lineage>
</organism>
<dbReference type="Proteomes" id="UP000002734">
    <property type="component" value="Chromosome"/>
</dbReference>
<name>C6C561_MUSP7</name>
<protein>
    <submittedName>
        <fullName evidence="1">Uncharacterized protein</fullName>
    </submittedName>
</protein>
<proteinExistence type="predicted"/>
<dbReference type="AlphaFoldDB" id="C6C561"/>
<dbReference type="EMBL" id="CP001654">
    <property type="protein sequence ID" value="ACS85671.1"/>
    <property type="molecule type" value="Genomic_DNA"/>
</dbReference>
<dbReference type="RefSeq" id="WP_012765488.1">
    <property type="nucleotide sequence ID" value="NC_012880.1"/>
</dbReference>
<keyword evidence="2" id="KW-1185">Reference proteome</keyword>
<reference evidence="1" key="1">
    <citation type="submission" date="2009-06" db="EMBL/GenBank/DDBJ databases">
        <title>Complete sequence of Dickeya dadantii Ech703.</title>
        <authorList>
            <consortium name="US DOE Joint Genome Institute"/>
            <person name="Lucas S."/>
            <person name="Copeland A."/>
            <person name="Lapidus A."/>
            <person name="Glavina del Rio T."/>
            <person name="Dalin E."/>
            <person name="Tice H."/>
            <person name="Bruce D."/>
            <person name="Goodwin L."/>
            <person name="Pitluck S."/>
            <person name="Chertkov O."/>
            <person name="Brettin T."/>
            <person name="Detter J.C."/>
            <person name="Han C."/>
            <person name="Larimer F."/>
            <person name="Land M."/>
            <person name="Hauser L."/>
            <person name="Kyrpides N."/>
            <person name="Mikhailova N."/>
            <person name="Balakrishnan V."/>
            <person name="Glasner J."/>
            <person name="Perna N.T."/>
        </authorList>
    </citation>
    <scope>NUCLEOTIDE SEQUENCE [LARGE SCALE GENOMIC DNA]</scope>
    <source>
        <strain evidence="1">Ech703</strain>
    </source>
</reference>
<dbReference type="HOGENOM" id="CLU_139823_0_0_6"/>
<accession>C6C561</accession>
<sequence>MHNDTAPERTSSTGNSPLSDNGYHGFLVLSALLTGFSERELAESKLGPDYFDELQRQAPRALTTLLNAYAQQANHPSHCLAWLEKRILPSASLGPLAQGIIRLWFTGQWFPLQTREVIHPIYHGDAADRDELIWQAIHAHLPPSRATSGISNEASTDE</sequence>
<gene>
    <name evidence="1" type="ordered locus">Dd703_1878</name>
</gene>
<evidence type="ECO:0000313" key="1">
    <source>
        <dbReference type="EMBL" id="ACS85671.1"/>
    </source>
</evidence>
<dbReference type="KEGG" id="dda:Dd703_1878"/>
<evidence type="ECO:0000313" key="2">
    <source>
        <dbReference type="Proteomes" id="UP000002734"/>
    </source>
</evidence>